<keyword evidence="6 10" id="KW-0694">RNA-binding</keyword>
<evidence type="ECO:0000256" key="4">
    <source>
        <dbReference type="ARBA" id="ARBA00022664"/>
    </source>
</evidence>
<feature type="compositionally biased region" description="Polar residues" evidence="12">
    <location>
        <begin position="226"/>
        <end position="235"/>
    </location>
</feature>
<feature type="compositionally biased region" description="Basic and acidic residues" evidence="12">
    <location>
        <begin position="708"/>
        <end position="719"/>
    </location>
</feature>
<feature type="region of interest" description="Disordered" evidence="12">
    <location>
        <begin position="568"/>
        <end position="591"/>
    </location>
</feature>
<gene>
    <name evidence="14" type="ORF">CB5_LOCUS8481</name>
</gene>
<evidence type="ECO:0000259" key="13">
    <source>
        <dbReference type="PROSITE" id="PS51295"/>
    </source>
</evidence>
<dbReference type="GO" id="GO:0000373">
    <property type="term" value="P:Group II intron splicing"/>
    <property type="evidence" value="ECO:0007669"/>
    <property type="project" value="UniProtKB-ARBA"/>
</dbReference>
<keyword evidence="2" id="KW-0150">Chloroplast</keyword>
<evidence type="ECO:0000256" key="5">
    <source>
        <dbReference type="ARBA" id="ARBA00022737"/>
    </source>
</evidence>
<dbReference type="Pfam" id="PF01985">
    <property type="entry name" value="CRS1_YhbY"/>
    <property type="match status" value="2"/>
</dbReference>
<evidence type="ECO:0000256" key="2">
    <source>
        <dbReference type="ARBA" id="ARBA00022528"/>
    </source>
</evidence>
<feature type="compositionally biased region" description="Basic and acidic residues" evidence="12">
    <location>
        <begin position="39"/>
        <end position="52"/>
    </location>
</feature>
<feature type="coiled-coil region" evidence="11">
    <location>
        <begin position="284"/>
        <end position="311"/>
    </location>
</feature>
<dbReference type="EMBL" id="LR862144">
    <property type="protein sequence ID" value="CAD1825270.1"/>
    <property type="molecule type" value="Genomic_DNA"/>
</dbReference>
<keyword evidence="3" id="KW-0934">Plastid</keyword>
<dbReference type="PROSITE" id="PS51295">
    <property type="entry name" value="CRM"/>
    <property type="match status" value="3"/>
</dbReference>
<dbReference type="InterPro" id="IPR035920">
    <property type="entry name" value="YhbY-like_sf"/>
</dbReference>
<evidence type="ECO:0000256" key="6">
    <source>
        <dbReference type="ARBA" id="ARBA00022884"/>
    </source>
</evidence>
<keyword evidence="4" id="KW-0507">mRNA processing</keyword>
<sequence length="740" mass="83108">MKRTHEILERKTGGLVVWRSGSIIILYRGIDYKYPYSHDGDQKNENADEKSSDPSMDNQVAKEQETNSQLKLPVNPSDEVHNATGRTSLVAGVGSPNKVRLQLPGEVKLEEEADKLLDGLGPRFSDWWGCDPLPVDADLLPPIVPGFRKPFRLLPFGRNRNLQGLAVSMIKLWEKCEIAKIAIKRGVQNTNSELMAEEIKVGRFYLPNKLFSAPAVSVAIEERRNSGNSELTNPKQNKEERHLAVRDASEPKFDDGASGDGLQEKGEKETLASKGRTKAVSLTLNKVETKLSQAIAKKQKAEQLLAELEKSAEPPKAEPDREAISQEERYMLRKVGLRMDPFLLLGERGVFDGTVENMHLHWKYRELVKVISKDRCIKEAESAARILEAESGGILVAVERVSKGHAIIVYRGKNYRRPANLRPKSLLNKREAMKRSLEAQRRESLKLHVLNLSRRIDHLKHQMTKEDDSLLQSMEMISDRTNDEYISTNGTIISLGILKEVHEVDCESPSSKDCNHALVDEGEIVNAAATSETNSSYPLDSVQVRSFFLHCFSFSDFQLSQFQPQVQDCSTSKSNNRDTNKEIDASHEEISNKQHSAVYEEKLNEESDVEVPFRASPLSNRERLVLRKQALKMRKRPVIAVGRNNVISGVAKTIKTHFKKHPLAIVNIKAEPQALRFSTSDWSSSRVPRAEQANFIPGWGEGDTPGGAKEKDSTSFRETKEAISPQLIEAIRRECGLQST</sequence>
<evidence type="ECO:0000256" key="11">
    <source>
        <dbReference type="SAM" id="Coils"/>
    </source>
</evidence>
<feature type="region of interest" description="Disordered" evidence="12">
    <location>
        <begin position="39"/>
        <end position="82"/>
    </location>
</feature>
<evidence type="ECO:0000313" key="14">
    <source>
        <dbReference type="EMBL" id="CAD1825270.1"/>
    </source>
</evidence>
<protein>
    <recommendedName>
        <fullName evidence="13">CRM domain-containing protein</fullName>
    </recommendedName>
</protein>
<keyword evidence="7" id="KW-0809">Transit peptide</keyword>
<dbReference type="AlphaFoldDB" id="A0A6V7P370"/>
<feature type="domain" description="CRM" evidence="13">
    <location>
        <begin position="616"/>
        <end position="728"/>
    </location>
</feature>
<dbReference type="InterPro" id="IPR045278">
    <property type="entry name" value="CRS1/CFM2/CFM3"/>
</dbReference>
<evidence type="ECO:0000256" key="8">
    <source>
        <dbReference type="ARBA" id="ARBA00023187"/>
    </source>
</evidence>
<proteinExistence type="predicted"/>
<evidence type="ECO:0000256" key="9">
    <source>
        <dbReference type="ARBA" id="ARBA00023274"/>
    </source>
</evidence>
<keyword evidence="5" id="KW-0677">Repeat</keyword>
<dbReference type="GO" id="GO:0006397">
    <property type="term" value="P:mRNA processing"/>
    <property type="evidence" value="ECO:0007669"/>
    <property type="project" value="UniProtKB-KW"/>
</dbReference>
<feature type="compositionally biased region" description="Basic and acidic residues" evidence="12">
    <location>
        <begin position="236"/>
        <end position="255"/>
    </location>
</feature>
<feature type="compositionally biased region" description="Basic and acidic residues" evidence="12">
    <location>
        <begin position="575"/>
        <end position="591"/>
    </location>
</feature>
<dbReference type="GO" id="GO:0003729">
    <property type="term" value="F:mRNA binding"/>
    <property type="evidence" value="ECO:0007669"/>
    <property type="project" value="InterPro"/>
</dbReference>
<keyword evidence="8" id="KW-0508">mRNA splicing</keyword>
<evidence type="ECO:0000256" key="7">
    <source>
        <dbReference type="ARBA" id="ARBA00022946"/>
    </source>
</evidence>
<organism evidence="14">
    <name type="scientific">Ananas comosus var. bracteatus</name>
    <name type="common">red pineapple</name>
    <dbReference type="NCBI Taxonomy" id="296719"/>
    <lineage>
        <taxon>Eukaryota</taxon>
        <taxon>Viridiplantae</taxon>
        <taxon>Streptophyta</taxon>
        <taxon>Embryophyta</taxon>
        <taxon>Tracheophyta</taxon>
        <taxon>Spermatophyta</taxon>
        <taxon>Magnoliopsida</taxon>
        <taxon>Liliopsida</taxon>
        <taxon>Poales</taxon>
        <taxon>Bromeliaceae</taxon>
        <taxon>Bromelioideae</taxon>
        <taxon>Ananas</taxon>
    </lineage>
</organism>
<feature type="region of interest" description="Disordered" evidence="12">
    <location>
        <begin position="224"/>
        <end position="275"/>
    </location>
</feature>
<feature type="domain" description="CRM" evidence="13">
    <location>
        <begin position="1"/>
        <end position="39"/>
    </location>
</feature>
<dbReference type="SUPFAM" id="SSF75471">
    <property type="entry name" value="YhbY-like"/>
    <property type="match status" value="3"/>
</dbReference>
<evidence type="ECO:0000256" key="1">
    <source>
        <dbReference type="ARBA" id="ARBA00004229"/>
    </source>
</evidence>
<feature type="region of interest" description="Disordered" evidence="12">
    <location>
        <begin position="697"/>
        <end position="719"/>
    </location>
</feature>
<evidence type="ECO:0000256" key="10">
    <source>
        <dbReference type="PROSITE-ProRule" id="PRU00626"/>
    </source>
</evidence>
<keyword evidence="11" id="KW-0175">Coiled coil</keyword>
<dbReference type="PANTHER" id="PTHR31846">
    <property type="entry name" value="CRS1 / YHBY (CRM) DOMAIN-CONTAINING PROTEIN"/>
    <property type="match status" value="1"/>
</dbReference>
<dbReference type="SMART" id="SM01103">
    <property type="entry name" value="CRS1_YhbY"/>
    <property type="match status" value="2"/>
</dbReference>
<feature type="domain" description="CRM" evidence="13">
    <location>
        <begin position="322"/>
        <end position="422"/>
    </location>
</feature>
<evidence type="ECO:0000256" key="3">
    <source>
        <dbReference type="ARBA" id="ARBA00022640"/>
    </source>
</evidence>
<dbReference type="GO" id="GO:1990904">
    <property type="term" value="C:ribonucleoprotein complex"/>
    <property type="evidence" value="ECO:0007669"/>
    <property type="project" value="UniProtKB-KW"/>
</dbReference>
<dbReference type="FunFam" id="3.30.110.60:FF:000003">
    <property type="entry name" value="CRM-domain containing factor CFM3B, chloroplastic"/>
    <property type="match status" value="1"/>
</dbReference>
<name>A0A6V7P370_ANACO</name>
<dbReference type="PANTHER" id="PTHR31846:SF20">
    <property type="entry name" value="CRM-DOMAIN CONTAINING FACTOR CFM2, CHLOROPLASTIC"/>
    <property type="match status" value="1"/>
</dbReference>
<dbReference type="Gene3D" id="3.30.110.60">
    <property type="entry name" value="YhbY-like"/>
    <property type="match status" value="2"/>
</dbReference>
<reference evidence="14" key="1">
    <citation type="submission" date="2020-07" db="EMBL/GenBank/DDBJ databases">
        <authorList>
            <person name="Lin J."/>
        </authorList>
    </citation>
    <scope>NUCLEOTIDE SEQUENCE</scope>
</reference>
<accession>A0A6V7P370</accession>
<evidence type="ECO:0000256" key="12">
    <source>
        <dbReference type="SAM" id="MobiDB-lite"/>
    </source>
</evidence>
<comment type="subcellular location">
    <subcellularLocation>
        <location evidence="1">Plastid</location>
        <location evidence="1">Chloroplast</location>
    </subcellularLocation>
</comment>
<feature type="compositionally biased region" description="Basic and acidic residues" evidence="12">
    <location>
        <begin position="262"/>
        <end position="271"/>
    </location>
</feature>
<dbReference type="InterPro" id="IPR001890">
    <property type="entry name" value="RNA-binding_CRM"/>
</dbReference>
<keyword evidence="9" id="KW-0687">Ribonucleoprotein</keyword>
<dbReference type="GO" id="GO:0009507">
    <property type="term" value="C:chloroplast"/>
    <property type="evidence" value="ECO:0007669"/>
    <property type="project" value="UniProtKB-SubCell"/>
</dbReference>